<dbReference type="InterPro" id="IPR008257">
    <property type="entry name" value="Pept_M19"/>
</dbReference>
<dbReference type="GO" id="GO:0006508">
    <property type="term" value="P:proteolysis"/>
    <property type="evidence" value="ECO:0007669"/>
    <property type="project" value="InterPro"/>
</dbReference>
<keyword evidence="2" id="KW-1185">Reference proteome</keyword>
<dbReference type="GO" id="GO:0070573">
    <property type="term" value="F:metallodipeptidase activity"/>
    <property type="evidence" value="ECO:0007669"/>
    <property type="project" value="InterPro"/>
</dbReference>
<reference evidence="1 2" key="1">
    <citation type="submission" date="2020-02" db="EMBL/GenBank/DDBJ databases">
        <authorList>
            <person name="Zheng R.K."/>
            <person name="Sun C.M."/>
        </authorList>
    </citation>
    <scope>NUCLEOTIDE SEQUENCE [LARGE SCALE GENOMIC DNA]</scope>
    <source>
        <strain evidence="2">zrk13</strain>
    </source>
</reference>
<evidence type="ECO:0000313" key="1">
    <source>
        <dbReference type="EMBL" id="QMS84202.1"/>
    </source>
</evidence>
<evidence type="ECO:0000313" key="2">
    <source>
        <dbReference type="Proteomes" id="UP000514720"/>
    </source>
</evidence>
<dbReference type="SUPFAM" id="SSF51556">
    <property type="entry name" value="Metallo-dependent hydrolases"/>
    <property type="match status" value="1"/>
</dbReference>
<proteinExistence type="predicted"/>
<gene>
    <name evidence="1" type="ORF">G4Z02_00080</name>
</gene>
<dbReference type="PANTHER" id="PTHR10443:SF12">
    <property type="entry name" value="DIPEPTIDASE"/>
    <property type="match status" value="1"/>
</dbReference>
<dbReference type="Proteomes" id="UP000514720">
    <property type="component" value="Chromosome"/>
</dbReference>
<dbReference type="InterPro" id="IPR032466">
    <property type="entry name" value="Metal_Hydrolase"/>
</dbReference>
<dbReference type="PROSITE" id="PS51365">
    <property type="entry name" value="RENAL_DIPEPTIDASE_2"/>
    <property type="match status" value="1"/>
</dbReference>
<protein>
    <submittedName>
        <fullName evidence="1">Membrane dipeptidase</fullName>
    </submittedName>
</protein>
<sequence>MFFDAHADILTDMYQEHLKGDSSSFKTRHLTAYKTAGITHSIFVNWTDPTTTDASLFDTIFNYAFQELDNHQDIFHVIKNVCDIDESASLNKIGVIIGMEGIHQLRDVNHLRELYQKGVRHAGLTWNEVNRYAAGLSSETEGLTIHGQDILHEMEQLGMIIDLAHANERTFQDIFNHTTQPLIISHGNTKSVCDHIRNYTDSQLIQLQQRGGVIGVCGIKQFISSEPSGQTVEGMVDHIDYIVSKIGINHVGLGLDICYYLRDINVSNGVDGLQTIADAPNIIIELKKRGYSDTEIEKITYGNFMRVIRTILR</sequence>
<organism evidence="1 2">
    <name type="scientific">Candidatus Xianfuyuplasma coldseepsis</name>
    <dbReference type="NCBI Taxonomy" id="2782163"/>
    <lineage>
        <taxon>Bacteria</taxon>
        <taxon>Bacillati</taxon>
        <taxon>Mycoplasmatota</taxon>
        <taxon>Mollicutes</taxon>
        <taxon>Candidatus Izemoplasmatales</taxon>
        <taxon>Candidatus Izemoplasmataceae</taxon>
        <taxon>Candidatus Xianfuyuplasma</taxon>
    </lineage>
</organism>
<name>A0A7L7KPN5_9MOLU</name>
<dbReference type="AlphaFoldDB" id="A0A7L7KPN5"/>
<accession>A0A7L7KPN5</accession>
<dbReference type="PANTHER" id="PTHR10443">
    <property type="entry name" value="MICROSOMAL DIPEPTIDASE"/>
    <property type="match status" value="1"/>
</dbReference>
<dbReference type="RefSeq" id="WP_258877814.1">
    <property type="nucleotide sequence ID" value="NZ_CP048914.1"/>
</dbReference>
<dbReference type="Pfam" id="PF01244">
    <property type="entry name" value="Peptidase_M19"/>
    <property type="match status" value="1"/>
</dbReference>
<dbReference type="KEGG" id="xcl:G4Z02_00080"/>
<dbReference type="Gene3D" id="3.20.20.140">
    <property type="entry name" value="Metal-dependent hydrolases"/>
    <property type="match status" value="1"/>
</dbReference>
<dbReference type="EMBL" id="CP048914">
    <property type="protein sequence ID" value="QMS84202.1"/>
    <property type="molecule type" value="Genomic_DNA"/>
</dbReference>